<dbReference type="RefSeq" id="XP_005781698.1">
    <property type="nucleotide sequence ID" value="XM_005781641.1"/>
</dbReference>
<evidence type="ECO:0008006" key="4">
    <source>
        <dbReference type="Google" id="ProtNLM"/>
    </source>
</evidence>
<accession>A0A0D3K0I4</accession>
<feature type="signal peptide" evidence="1">
    <location>
        <begin position="1"/>
        <end position="16"/>
    </location>
</feature>
<dbReference type="Proteomes" id="UP000013827">
    <property type="component" value="Unassembled WGS sequence"/>
</dbReference>
<name>A0A0D3K0I4_EMIH1</name>
<dbReference type="EnsemblProtists" id="EOD29269">
    <property type="protein sequence ID" value="EOD29269"/>
    <property type="gene ID" value="EMIHUDRAFT_434638"/>
</dbReference>
<keyword evidence="1" id="KW-0732">Signal</keyword>
<dbReference type="GeneID" id="19046618"/>
<dbReference type="AlphaFoldDB" id="A0A0D3K0I4"/>
<evidence type="ECO:0000313" key="3">
    <source>
        <dbReference type="Proteomes" id="UP000013827"/>
    </source>
</evidence>
<protein>
    <recommendedName>
        <fullName evidence="4">Histidine kinase/HSP90-like ATPase domain-containing protein</fullName>
    </recommendedName>
</protein>
<dbReference type="KEGG" id="ehx:EMIHUDRAFT_434638"/>
<sequence>MHTAWLLLTFPQALRGARMRSFARPLAAGVRTRLEPVYASATASGDDPPPESLSLRVPSPALLLNHMADRYGSTSRILMEFVDNSLDDAESLYEPAKGAYRREVRVDVFVSRRGRRLRIVDNSRGMPPETLARVVMRVGESRKRGASFVNGQFGFGMQSFRAACSSLTVRSAAADRAHQIRVERSQSDGFLLEPLAPTAPEAAALCGGSGTEVLLQGFDAQWVDESFTAAAVAREESLHFERFRRGRSAQSDEAKNELGGVAL</sequence>
<dbReference type="Gene3D" id="3.30.565.10">
    <property type="entry name" value="Histidine kinase-like ATPase, C-terminal domain"/>
    <property type="match status" value="1"/>
</dbReference>
<reference evidence="3" key="1">
    <citation type="journal article" date="2013" name="Nature">
        <title>Pan genome of the phytoplankton Emiliania underpins its global distribution.</title>
        <authorList>
            <person name="Read B.A."/>
            <person name="Kegel J."/>
            <person name="Klute M.J."/>
            <person name="Kuo A."/>
            <person name="Lefebvre S.C."/>
            <person name="Maumus F."/>
            <person name="Mayer C."/>
            <person name="Miller J."/>
            <person name="Monier A."/>
            <person name="Salamov A."/>
            <person name="Young J."/>
            <person name="Aguilar M."/>
            <person name="Claverie J.M."/>
            <person name="Frickenhaus S."/>
            <person name="Gonzalez K."/>
            <person name="Herman E.K."/>
            <person name="Lin Y.C."/>
            <person name="Napier J."/>
            <person name="Ogata H."/>
            <person name="Sarno A.F."/>
            <person name="Shmutz J."/>
            <person name="Schroeder D."/>
            <person name="de Vargas C."/>
            <person name="Verret F."/>
            <person name="von Dassow P."/>
            <person name="Valentin K."/>
            <person name="Van de Peer Y."/>
            <person name="Wheeler G."/>
            <person name="Dacks J.B."/>
            <person name="Delwiche C.F."/>
            <person name="Dyhrman S.T."/>
            <person name="Glockner G."/>
            <person name="John U."/>
            <person name="Richards T."/>
            <person name="Worden A.Z."/>
            <person name="Zhang X."/>
            <person name="Grigoriev I.V."/>
            <person name="Allen A.E."/>
            <person name="Bidle K."/>
            <person name="Borodovsky M."/>
            <person name="Bowler C."/>
            <person name="Brownlee C."/>
            <person name="Cock J.M."/>
            <person name="Elias M."/>
            <person name="Gladyshev V.N."/>
            <person name="Groth M."/>
            <person name="Guda C."/>
            <person name="Hadaegh A."/>
            <person name="Iglesias-Rodriguez M.D."/>
            <person name="Jenkins J."/>
            <person name="Jones B.M."/>
            <person name="Lawson T."/>
            <person name="Leese F."/>
            <person name="Lindquist E."/>
            <person name="Lobanov A."/>
            <person name="Lomsadze A."/>
            <person name="Malik S.B."/>
            <person name="Marsh M.E."/>
            <person name="Mackinder L."/>
            <person name="Mock T."/>
            <person name="Mueller-Roeber B."/>
            <person name="Pagarete A."/>
            <person name="Parker M."/>
            <person name="Probert I."/>
            <person name="Quesneville H."/>
            <person name="Raines C."/>
            <person name="Rensing S.A."/>
            <person name="Riano-Pachon D.M."/>
            <person name="Richier S."/>
            <person name="Rokitta S."/>
            <person name="Shiraiwa Y."/>
            <person name="Soanes D.M."/>
            <person name="van der Giezen M."/>
            <person name="Wahlund T.M."/>
            <person name="Williams B."/>
            <person name="Wilson W."/>
            <person name="Wolfe G."/>
            <person name="Wurch L.L."/>
        </authorList>
    </citation>
    <scope>NUCLEOTIDE SEQUENCE</scope>
</reference>
<reference evidence="2" key="2">
    <citation type="submission" date="2024-10" db="UniProtKB">
        <authorList>
            <consortium name="EnsemblProtists"/>
        </authorList>
    </citation>
    <scope>IDENTIFICATION</scope>
</reference>
<keyword evidence="3" id="KW-1185">Reference proteome</keyword>
<organism evidence="2 3">
    <name type="scientific">Emiliania huxleyi (strain CCMP1516)</name>
    <dbReference type="NCBI Taxonomy" id="280463"/>
    <lineage>
        <taxon>Eukaryota</taxon>
        <taxon>Haptista</taxon>
        <taxon>Haptophyta</taxon>
        <taxon>Prymnesiophyceae</taxon>
        <taxon>Isochrysidales</taxon>
        <taxon>Noelaerhabdaceae</taxon>
        <taxon>Emiliania</taxon>
    </lineage>
</organism>
<evidence type="ECO:0000256" key="1">
    <source>
        <dbReference type="SAM" id="SignalP"/>
    </source>
</evidence>
<evidence type="ECO:0000313" key="2">
    <source>
        <dbReference type="EnsemblProtists" id="EOD29269"/>
    </source>
</evidence>
<dbReference type="HOGENOM" id="CLU_1059371_0_0_1"/>
<dbReference type="InterPro" id="IPR036890">
    <property type="entry name" value="HATPase_C_sf"/>
</dbReference>
<dbReference type="SUPFAM" id="SSF55874">
    <property type="entry name" value="ATPase domain of HSP90 chaperone/DNA topoisomerase II/histidine kinase"/>
    <property type="match status" value="1"/>
</dbReference>
<feature type="chain" id="PRO_5044277913" description="Histidine kinase/HSP90-like ATPase domain-containing protein" evidence="1">
    <location>
        <begin position="17"/>
        <end position="263"/>
    </location>
</feature>
<proteinExistence type="predicted"/>
<dbReference type="eggNOG" id="ENOG502S6E3">
    <property type="taxonomic scope" value="Eukaryota"/>
</dbReference>
<dbReference type="Pfam" id="PF13589">
    <property type="entry name" value="HATPase_c_3"/>
    <property type="match status" value="1"/>
</dbReference>
<dbReference type="PaxDb" id="2903-EOD29269"/>